<proteinExistence type="predicted"/>
<dbReference type="AlphaFoldDB" id="A0A3E2H8P5"/>
<feature type="non-terminal residue" evidence="6">
    <location>
        <position position="641"/>
    </location>
</feature>
<organism evidence="6 7">
    <name type="scientific">Scytalidium lignicola</name>
    <name type="common">Hyphomycete</name>
    <dbReference type="NCBI Taxonomy" id="5539"/>
    <lineage>
        <taxon>Eukaryota</taxon>
        <taxon>Fungi</taxon>
        <taxon>Dikarya</taxon>
        <taxon>Ascomycota</taxon>
        <taxon>Pezizomycotina</taxon>
        <taxon>Leotiomycetes</taxon>
        <taxon>Leotiomycetes incertae sedis</taxon>
        <taxon>Scytalidium</taxon>
    </lineage>
</organism>
<dbReference type="OMA" id="RICPWCS"/>
<protein>
    <recommendedName>
        <fullName evidence="8">Transcription factor domain-containing protein</fullName>
    </recommendedName>
</protein>
<name>A0A3E2H8P5_SCYLI</name>
<keyword evidence="4" id="KW-0804">Transcription</keyword>
<dbReference type="PANTHER" id="PTHR47660:SF2">
    <property type="entry name" value="TRANSCRIPTION FACTOR WITH C2H2 AND ZN(2)-CYS(6) DNA BINDING DOMAIN (EUROFUNG)"/>
    <property type="match status" value="1"/>
</dbReference>
<keyword evidence="2" id="KW-0862">Zinc</keyword>
<dbReference type="GO" id="GO:0046872">
    <property type="term" value="F:metal ion binding"/>
    <property type="evidence" value="ECO:0007669"/>
    <property type="project" value="UniProtKB-KW"/>
</dbReference>
<dbReference type="STRING" id="5539.A0A3E2H8P5"/>
<evidence type="ECO:0000256" key="3">
    <source>
        <dbReference type="ARBA" id="ARBA00023015"/>
    </source>
</evidence>
<keyword evidence="1" id="KW-0479">Metal-binding</keyword>
<reference evidence="6 7" key="1">
    <citation type="submission" date="2018-05" db="EMBL/GenBank/DDBJ databases">
        <title>Draft genome sequence of Scytalidium lignicola DSM 105466, a ubiquitous saprotrophic fungus.</title>
        <authorList>
            <person name="Buettner E."/>
            <person name="Gebauer A.M."/>
            <person name="Hofrichter M."/>
            <person name="Liers C."/>
            <person name="Kellner H."/>
        </authorList>
    </citation>
    <scope>NUCLEOTIDE SEQUENCE [LARGE SCALE GENOMIC DNA]</scope>
    <source>
        <strain evidence="6 7">DSM 105466</strain>
    </source>
</reference>
<keyword evidence="5" id="KW-0539">Nucleus</keyword>
<evidence type="ECO:0000256" key="1">
    <source>
        <dbReference type="ARBA" id="ARBA00022723"/>
    </source>
</evidence>
<dbReference type="PANTHER" id="PTHR47660">
    <property type="entry name" value="TRANSCRIPTION FACTOR WITH C2H2 AND ZN(2)-CYS(6) DNA BINDING DOMAIN (EUROFUNG)-RELATED-RELATED"/>
    <property type="match status" value="1"/>
</dbReference>
<accession>A0A3E2H8P5</accession>
<dbReference type="Proteomes" id="UP000258309">
    <property type="component" value="Unassembled WGS sequence"/>
</dbReference>
<gene>
    <name evidence="6" type="ORF">B7463_g6559</name>
</gene>
<dbReference type="EMBL" id="NCSJ02000118">
    <property type="protein sequence ID" value="RFU29760.1"/>
    <property type="molecule type" value="Genomic_DNA"/>
</dbReference>
<evidence type="ECO:0008006" key="8">
    <source>
        <dbReference type="Google" id="ProtNLM"/>
    </source>
</evidence>
<evidence type="ECO:0000313" key="6">
    <source>
        <dbReference type="EMBL" id="RFU29760.1"/>
    </source>
</evidence>
<evidence type="ECO:0000256" key="5">
    <source>
        <dbReference type="ARBA" id="ARBA00023242"/>
    </source>
</evidence>
<evidence type="ECO:0000256" key="4">
    <source>
        <dbReference type="ARBA" id="ARBA00023163"/>
    </source>
</evidence>
<keyword evidence="3" id="KW-0805">Transcription regulation</keyword>
<keyword evidence="7" id="KW-1185">Reference proteome</keyword>
<sequence>MAFARPSTLPDTVGNSAEGIAALLNLQHVPSASTPHPQNSEQAQLLHRPSYSEISIRSPVSIQAGNSPAPNTAFPNIERRTWYEAVASANNSQGGLPSSSMLAPAPFSSTSPTDGDVWDLNLNQQIPGWLVRDDFDLSALNSVTIPSSIDWHDFPNSLPELNPPSADTIEVDFSANINADRREDIVQCHWFTYLVPEESGHITPDALPEQTQVDEQYREKLSRQLQQRVLNEPLPSTDFLWESYMVRGRAEALAMTQAALIGQTFGMLSGSPRHLAIVQTFHGTVIAWARRQKMFEQKSAPVEIASTSEADLDKAWKNWVSVEEKLRVTVGLRIHDCELAEIFMAEPFLRNSQSQLPNIANDDLWTAPTASKWASTIKGRGYQSTTLSPEGTRYTRSSQLTRSIEKESSITNWLAVYANLEGLATTVIEHRSSNSLDKIASEIQESLLNLYDTHLRTIKIDLLSLQALWHSVFISLFCDINRLEVAAGREGYERAKEEQEYANEWASSRNGHRCALHAALILKQLESMSIGLEPAIHVPRLLFRASLVWYTYTRLGQDNESGSPTHLDFPELTKLGIEGRKLLFEANGYKFTRPATAESSTLCCLVDLLKRGGHWGISRKMTSLLTMLIYGSLDVDGNMMG</sequence>
<feature type="non-terminal residue" evidence="6">
    <location>
        <position position="1"/>
    </location>
</feature>
<evidence type="ECO:0000313" key="7">
    <source>
        <dbReference type="Proteomes" id="UP000258309"/>
    </source>
</evidence>
<comment type="caution">
    <text evidence="6">The sequence shown here is derived from an EMBL/GenBank/DDBJ whole genome shotgun (WGS) entry which is preliminary data.</text>
</comment>
<dbReference type="OrthoDB" id="10018191at2759"/>
<evidence type="ECO:0000256" key="2">
    <source>
        <dbReference type="ARBA" id="ARBA00022833"/>
    </source>
</evidence>